<organism evidence="3 4">
    <name type="scientific">Caenorhabditis auriculariae</name>
    <dbReference type="NCBI Taxonomy" id="2777116"/>
    <lineage>
        <taxon>Eukaryota</taxon>
        <taxon>Metazoa</taxon>
        <taxon>Ecdysozoa</taxon>
        <taxon>Nematoda</taxon>
        <taxon>Chromadorea</taxon>
        <taxon>Rhabditida</taxon>
        <taxon>Rhabditina</taxon>
        <taxon>Rhabditomorpha</taxon>
        <taxon>Rhabditoidea</taxon>
        <taxon>Rhabditidae</taxon>
        <taxon>Peloderinae</taxon>
        <taxon>Caenorhabditis</taxon>
    </lineage>
</organism>
<dbReference type="OrthoDB" id="29661at2759"/>
<accession>A0A8S1HVA2</accession>
<dbReference type="GO" id="GO:0098553">
    <property type="term" value="C:lumenal side of endoplasmic reticulum membrane"/>
    <property type="evidence" value="ECO:0007669"/>
    <property type="project" value="TreeGrafter"/>
</dbReference>
<feature type="transmembrane region" description="Helical" evidence="2">
    <location>
        <begin position="472"/>
        <end position="494"/>
    </location>
</feature>
<feature type="transmembrane region" description="Helical" evidence="2">
    <location>
        <begin position="422"/>
        <end position="441"/>
    </location>
</feature>
<dbReference type="AlphaFoldDB" id="A0A8S1HVA2"/>
<dbReference type="PANTHER" id="PTHR12174">
    <property type="entry name" value="SIGNAL PEPTIDE PEPTIDASE"/>
    <property type="match status" value="1"/>
</dbReference>
<dbReference type="EMBL" id="CAJGYM010000162">
    <property type="protein sequence ID" value="CAD6199240.1"/>
    <property type="molecule type" value="Genomic_DNA"/>
</dbReference>
<feature type="transmembrane region" description="Helical" evidence="2">
    <location>
        <begin position="541"/>
        <end position="563"/>
    </location>
</feature>
<evidence type="ECO:0000256" key="1">
    <source>
        <dbReference type="SAM" id="MobiDB-lite"/>
    </source>
</evidence>
<feature type="transmembrane region" description="Helical" evidence="2">
    <location>
        <begin position="570"/>
        <end position="589"/>
    </location>
</feature>
<protein>
    <submittedName>
        <fullName evidence="3">Uncharacterized protein</fullName>
    </submittedName>
</protein>
<keyword evidence="2" id="KW-1133">Transmembrane helix</keyword>
<feature type="transmembrane region" description="Helical" evidence="2">
    <location>
        <begin position="392"/>
        <end position="416"/>
    </location>
</feature>
<dbReference type="GO" id="GO:0033619">
    <property type="term" value="P:membrane protein proteolysis"/>
    <property type="evidence" value="ECO:0007669"/>
    <property type="project" value="TreeGrafter"/>
</dbReference>
<dbReference type="Proteomes" id="UP000835052">
    <property type="component" value="Unassembled WGS sequence"/>
</dbReference>
<evidence type="ECO:0000313" key="4">
    <source>
        <dbReference type="Proteomes" id="UP000835052"/>
    </source>
</evidence>
<dbReference type="Pfam" id="PF04258">
    <property type="entry name" value="Peptidase_A22B"/>
    <property type="match status" value="1"/>
</dbReference>
<proteinExistence type="predicted"/>
<evidence type="ECO:0000256" key="2">
    <source>
        <dbReference type="SAM" id="Phobius"/>
    </source>
</evidence>
<dbReference type="PANTHER" id="PTHR12174:SF35">
    <property type="entry name" value="INTRAMEMBRANE PROTEASE (IMPAS) FAMILY"/>
    <property type="match status" value="1"/>
</dbReference>
<name>A0A8S1HVA2_9PELO</name>
<sequence length="599" mass="67992">MALVHRQYIALVVYVDRSSPKATCATEKSRWFSVLHALFCCCKMLDVQKKALRRVVSTMRDDVGKVAASMCLMLISWVVLYQSCLRASTIYFFELDTTSVIFVNRLPALIFPFALSILLYFVYIATKRSAEIDEERVAAQEAEKELRATSVLPSRKASRETSRRQSLSIIEESNEQQQRIRRLLSDIDEQDVEATIHNHRLKLSQRSENPIMELFDDGESSPPVPISEVDKSSTDSADKSVGDVIEEEDGEAPPQRKLTRSRFVVENVEDGEKILIPPASSIIRNSSFDSPMLRSRSNSKSIFRCQALQCLGLFLARFQLGTEHSFEPKIVDLRVWQQWKCDMYKRLGEIDLFSCSMSALSLIPRSDGGPRVYLELDLLDIIAELFAVHMPIWGCVACLHIILLEIFNMHLSFYFYYHEESMVYTAMALSFLYGLAHEFYGNWITNDILAFASIYVVSCRIQAVSYQTAVVFMLGMVLFDLFWLYVIDLLTTVSQDNRAPLMIRVPRDKNGNKQSLATVDIIIPGAFMNVVLKYSSMYDTHLFAVTFGAVFAAIVVTMLFSIWKSKVLPAMVLPAIVGIGVSLGCASHPEDLWRFMIKT</sequence>
<dbReference type="GO" id="GO:0006465">
    <property type="term" value="P:signal peptide processing"/>
    <property type="evidence" value="ECO:0007669"/>
    <property type="project" value="TreeGrafter"/>
</dbReference>
<comment type="caution">
    <text evidence="3">The sequence shown here is derived from an EMBL/GenBank/DDBJ whole genome shotgun (WGS) entry which is preliminary data.</text>
</comment>
<feature type="compositionally biased region" description="Basic and acidic residues" evidence="1">
    <location>
        <begin position="228"/>
        <end position="240"/>
    </location>
</feature>
<feature type="transmembrane region" description="Helical" evidence="2">
    <location>
        <begin position="515"/>
        <end position="535"/>
    </location>
</feature>
<feature type="region of interest" description="Disordered" evidence="1">
    <location>
        <begin position="213"/>
        <end position="240"/>
    </location>
</feature>
<dbReference type="InterPro" id="IPR007369">
    <property type="entry name" value="Peptidase_A22B_SPP"/>
</dbReference>
<keyword evidence="4" id="KW-1185">Reference proteome</keyword>
<keyword evidence="2" id="KW-0472">Membrane</keyword>
<evidence type="ECO:0000313" key="3">
    <source>
        <dbReference type="EMBL" id="CAD6199240.1"/>
    </source>
</evidence>
<keyword evidence="2" id="KW-0812">Transmembrane</keyword>
<feature type="transmembrane region" description="Helical" evidence="2">
    <location>
        <begin position="102"/>
        <end position="123"/>
    </location>
</feature>
<gene>
    <name evidence="3" type="ORF">CAUJ_LOCUS15144</name>
</gene>
<reference evidence="3" key="1">
    <citation type="submission" date="2020-10" db="EMBL/GenBank/DDBJ databases">
        <authorList>
            <person name="Kikuchi T."/>
        </authorList>
    </citation>
    <scope>NUCLEOTIDE SEQUENCE</scope>
    <source>
        <strain evidence="3">NKZ352</strain>
    </source>
</reference>
<feature type="transmembrane region" description="Helical" evidence="2">
    <location>
        <begin position="63"/>
        <end position="82"/>
    </location>
</feature>
<dbReference type="GO" id="GO:0098554">
    <property type="term" value="C:cytoplasmic side of endoplasmic reticulum membrane"/>
    <property type="evidence" value="ECO:0007669"/>
    <property type="project" value="TreeGrafter"/>
</dbReference>
<dbReference type="GO" id="GO:0042500">
    <property type="term" value="F:aspartic endopeptidase activity, intramembrane cleaving"/>
    <property type="evidence" value="ECO:0007669"/>
    <property type="project" value="InterPro"/>
</dbReference>